<dbReference type="Proteomes" id="UP000323225">
    <property type="component" value="Unassembled WGS sequence"/>
</dbReference>
<gene>
    <name evidence="1" type="ORF">F0M16_11060</name>
</gene>
<proteinExistence type="predicted"/>
<sequence length="184" mass="20274">MKSVFINGSKIPACMVKAAIVNSSVVHEFNAIVHETVSIKPPHLQIHFGDSGSKSFGSAQGVIGVLSGQRSAVSVPVMNIYGYQVLAVIDELASAGFYTKEQHEQLTEYVSKDLNKTQKIFDALLGKGYGIESYLNFKPDFSNYEIKFSNAKKVIEQYQRNLELVDFEPASITFKDGKVCLVNS</sequence>
<evidence type="ECO:0000313" key="2">
    <source>
        <dbReference type="Proteomes" id="UP000323225"/>
    </source>
</evidence>
<comment type="caution">
    <text evidence="1">The sequence shown here is derived from an EMBL/GenBank/DDBJ whole genome shotgun (WGS) entry which is preliminary data.</text>
</comment>
<evidence type="ECO:0000313" key="1">
    <source>
        <dbReference type="EMBL" id="KAA1254798.1"/>
    </source>
</evidence>
<protein>
    <submittedName>
        <fullName evidence="1">Uncharacterized protein</fullName>
    </submittedName>
</protein>
<dbReference type="AlphaFoldDB" id="A0A5Q6PIU6"/>
<accession>A0A5Q6PIU6</accession>
<reference evidence="1 2" key="1">
    <citation type="submission" date="2019-09" db="EMBL/GenBank/DDBJ databases">
        <authorList>
            <person name="Kritzky A."/>
            <person name="Schelkanova E.Y."/>
            <person name="Alkhova Z.V."/>
            <person name="Smirnova N.I."/>
        </authorList>
    </citation>
    <scope>NUCLEOTIDE SEQUENCE [LARGE SCALE GENOMIC DNA]</scope>
    <source>
        <strain evidence="1 2">M1526</strain>
    </source>
</reference>
<dbReference type="EMBL" id="VUAA01000010">
    <property type="protein sequence ID" value="KAA1254798.1"/>
    <property type="molecule type" value="Genomic_DNA"/>
</dbReference>
<name>A0A5Q6PIU6_VIBCL</name>
<organism evidence="1 2">
    <name type="scientific">Vibrio cholerae</name>
    <dbReference type="NCBI Taxonomy" id="666"/>
    <lineage>
        <taxon>Bacteria</taxon>
        <taxon>Pseudomonadati</taxon>
        <taxon>Pseudomonadota</taxon>
        <taxon>Gammaproteobacteria</taxon>
        <taxon>Vibrionales</taxon>
        <taxon>Vibrionaceae</taxon>
        <taxon>Vibrio</taxon>
    </lineage>
</organism>